<evidence type="ECO:0008006" key="6">
    <source>
        <dbReference type="Google" id="ProtNLM"/>
    </source>
</evidence>
<name>A0A069NVX7_9BURK</name>
<dbReference type="OrthoDB" id="9797595at2"/>
<dbReference type="RefSeq" id="WP_035968787.1">
    <property type="nucleotide sequence ID" value="NZ_BMEG01000004.1"/>
</dbReference>
<evidence type="ECO:0000313" key="2">
    <source>
        <dbReference type="EMBL" id="GGD70896.1"/>
    </source>
</evidence>
<dbReference type="Proteomes" id="UP000027439">
    <property type="component" value="Unassembled WGS sequence"/>
</dbReference>
<evidence type="ECO:0000313" key="4">
    <source>
        <dbReference type="Proteomes" id="UP000027439"/>
    </source>
</evidence>
<reference evidence="5" key="3">
    <citation type="journal article" date="2019" name="Int. J. Syst. Evol. Microbiol.">
        <title>The Global Catalogue of Microorganisms (GCM) 10K type strain sequencing project: providing services to taxonomists for standard genome sequencing and annotation.</title>
        <authorList>
            <consortium name="The Broad Institute Genomics Platform"/>
            <consortium name="The Broad Institute Genome Sequencing Center for Infectious Disease"/>
            <person name="Wu L."/>
            <person name="Ma J."/>
        </authorList>
    </citation>
    <scope>NUCLEOTIDE SEQUENCE [LARGE SCALE GENOMIC DNA]</scope>
    <source>
        <strain evidence="5">CGMCC 1.11013</strain>
    </source>
</reference>
<feature type="region of interest" description="Disordered" evidence="1">
    <location>
        <begin position="1"/>
        <end position="22"/>
    </location>
</feature>
<reference evidence="2" key="4">
    <citation type="submission" date="2024-05" db="EMBL/GenBank/DDBJ databases">
        <authorList>
            <person name="Sun Q."/>
            <person name="Zhou Y."/>
        </authorList>
    </citation>
    <scope>NUCLEOTIDE SEQUENCE</scope>
    <source>
        <strain evidence="2">CGMCC 1.11013</strain>
    </source>
</reference>
<proteinExistence type="predicted"/>
<gene>
    <name evidence="3" type="ORF">BG57_18640</name>
    <name evidence="2" type="ORF">GCM10010985_26760</name>
</gene>
<protein>
    <recommendedName>
        <fullName evidence="6">Cyclase dehydrase</fullName>
    </recommendedName>
</protein>
<reference evidence="2" key="1">
    <citation type="journal article" date="2014" name="Int. J. Syst. Evol. Microbiol.">
        <title>Complete genome of a new Firmicutes species belonging to the dominant human colonic microbiota ('Ruminococcus bicirculans') reveals two chromosomes and a selective capacity to utilize plant glucans.</title>
        <authorList>
            <consortium name="NISC Comparative Sequencing Program"/>
            <person name="Wegmann U."/>
            <person name="Louis P."/>
            <person name="Goesmann A."/>
            <person name="Henrissat B."/>
            <person name="Duncan S.H."/>
            <person name="Flint H.J."/>
        </authorList>
    </citation>
    <scope>NUCLEOTIDE SEQUENCE</scope>
    <source>
        <strain evidence="2">CGMCC 1.11013</strain>
    </source>
</reference>
<sequence>MSDAPFPFPKSPSAQRESRSRPTSIARGLGWYSLALGAAELLAPNAVARAAGVRTNSALMRLYGLREIACGIGILMSRNPAPYLWARVGGDVLDLATLASASDMSREDSRTHALGAIVNVVGVTALDVHTALSLSKPDDEESQVRTQRYVSMYRNRSGFPRAPGAMRGEALRTFETPRDMRAPDALLPYTHPRFKEAKSA</sequence>
<dbReference type="EMBL" id="JFHE01000032">
    <property type="protein sequence ID" value="KDR29151.1"/>
    <property type="molecule type" value="Genomic_DNA"/>
</dbReference>
<dbReference type="AlphaFoldDB" id="A0A069NVX7"/>
<accession>A0A069NVX7</accession>
<feature type="compositionally biased region" description="Pro residues" evidence="1">
    <location>
        <begin position="1"/>
        <end position="10"/>
    </location>
</feature>
<evidence type="ECO:0000313" key="3">
    <source>
        <dbReference type="EMBL" id="KDR29151.1"/>
    </source>
</evidence>
<evidence type="ECO:0000256" key="1">
    <source>
        <dbReference type="SAM" id="MobiDB-lite"/>
    </source>
</evidence>
<dbReference type="EMBL" id="BMEG01000004">
    <property type="protein sequence ID" value="GGD70896.1"/>
    <property type="molecule type" value="Genomic_DNA"/>
</dbReference>
<dbReference type="Proteomes" id="UP000597138">
    <property type="component" value="Unassembled WGS sequence"/>
</dbReference>
<reference evidence="3 4" key="2">
    <citation type="submission" date="2014-03" db="EMBL/GenBank/DDBJ databases">
        <title>Draft Genome Sequences of Four Burkholderia Strains.</title>
        <authorList>
            <person name="Liu X.Y."/>
            <person name="Li C.X."/>
            <person name="Xu J.H."/>
        </authorList>
    </citation>
    <scope>NUCLEOTIDE SEQUENCE [LARGE SCALE GENOMIC DNA]</scope>
    <source>
        <strain evidence="3 4">R27</strain>
    </source>
</reference>
<dbReference type="STRING" id="1071679.BG57_18640"/>
<dbReference type="eggNOG" id="COG5637">
    <property type="taxonomic scope" value="Bacteria"/>
</dbReference>
<organism evidence="3 4">
    <name type="scientific">Caballeronia grimmiae</name>
    <dbReference type="NCBI Taxonomy" id="1071679"/>
    <lineage>
        <taxon>Bacteria</taxon>
        <taxon>Pseudomonadati</taxon>
        <taxon>Pseudomonadota</taxon>
        <taxon>Betaproteobacteria</taxon>
        <taxon>Burkholderiales</taxon>
        <taxon>Burkholderiaceae</taxon>
        <taxon>Caballeronia</taxon>
    </lineage>
</organism>
<evidence type="ECO:0000313" key="5">
    <source>
        <dbReference type="Proteomes" id="UP000597138"/>
    </source>
</evidence>
<keyword evidence="5" id="KW-1185">Reference proteome</keyword>
<comment type="caution">
    <text evidence="3">The sequence shown here is derived from an EMBL/GenBank/DDBJ whole genome shotgun (WGS) entry which is preliminary data.</text>
</comment>